<protein>
    <submittedName>
        <fullName evidence="2">Ankyrin repeat domain-containing protein</fullName>
    </submittedName>
</protein>
<name>A0A6N9U012_STRHA</name>
<comment type="caution">
    <text evidence="2">The sequence shown here is derived from an EMBL/GenBank/DDBJ whole genome shotgun (WGS) entry which is preliminary data.</text>
</comment>
<dbReference type="InterPro" id="IPR051616">
    <property type="entry name" value="Cul2-RING_E3_ligase_SR"/>
</dbReference>
<dbReference type="Pfam" id="PF12796">
    <property type="entry name" value="Ank_2"/>
    <property type="match status" value="1"/>
</dbReference>
<feature type="repeat" description="ANK" evidence="1">
    <location>
        <begin position="35"/>
        <end position="67"/>
    </location>
</feature>
<dbReference type="Proteomes" id="UP000471293">
    <property type="component" value="Unassembled WGS sequence"/>
</dbReference>
<feature type="repeat" description="ANK" evidence="1">
    <location>
        <begin position="70"/>
        <end position="102"/>
    </location>
</feature>
<keyword evidence="1" id="KW-0040">ANK repeat</keyword>
<dbReference type="SMART" id="SM00248">
    <property type="entry name" value="ANK"/>
    <property type="match status" value="5"/>
</dbReference>
<sequence length="201" mass="20658">MDMVDRLARAAGDGDVAVVRRLLGSGAEVDGPVRAGRTALDLAVHAGHAETVGVLLAAGADLRQRAGEYAESTPLCLAAMCGHTAVVKVLLEAGAPTGAQGRMGYVPLVLAATTGEQGHPHIVDLLLRHGVDINRVMKDKTALEWAAGFGLVQMTHHLLARGATPTAKALSEARAGAKRSLKAAVNYALVIDALHATGVEG</sequence>
<dbReference type="PROSITE" id="PS50088">
    <property type="entry name" value="ANK_REPEAT"/>
    <property type="match status" value="3"/>
</dbReference>
<dbReference type="AlphaFoldDB" id="A0A6N9U012"/>
<evidence type="ECO:0000313" key="3">
    <source>
        <dbReference type="Proteomes" id="UP000471293"/>
    </source>
</evidence>
<dbReference type="EMBL" id="JAAGLQ010000320">
    <property type="protein sequence ID" value="NEA16988.1"/>
    <property type="molecule type" value="Genomic_DNA"/>
</dbReference>
<evidence type="ECO:0000313" key="2">
    <source>
        <dbReference type="EMBL" id="NEA16988.1"/>
    </source>
</evidence>
<dbReference type="InterPro" id="IPR036770">
    <property type="entry name" value="Ankyrin_rpt-contain_sf"/>
</dbReference>
<proteinExistence type="predicted"/>
<dbReference type="PROSITE" id="PS50297">
    <property type="entry name" value="ANK_REP_REGION"/>
    <property type="match status" value="3"/>
</dbReference>
<gene>
    <name evidence="2" type="ORF">G3I29_15955</name>
</gene>
<dbReference type="PRINTS" id="PR01415">
    <property type="entry name" value="ANKYRIN"/>
</dbReference>
<reference evidence="2 3" key="1">
    <citation type="submission" date="2020-01" db="EMBL/GenBank/DDBJ databases">
        <title>Insect and environment-associated Actinomycetes.</title>
        <authorList>
            <person name="Currrie C."/>
            <person name="Chevrette M."/>
            <person name="Carlson C."/>
            <person name="Stubbendieck R."/>
            <person name="Wendt-Pienkowski E."/>
        </authorList>
    </citation>
    <scope>NUCLEOTIDE SEQUENCE [LARGE SCALE GENOMIC DNA]</scope>
    <source>
        <strain evidence="2 3">SID11342</strain>
    </source>
</reference>
<accession>A0A6N9U012</accession>
<evidence type="ECO:0000256" key="1">
    <source>
        <dbReference type="PROSITE-ProRule" id="PRU00023"/>
    </source>
</evidence>
<feature type="repeat" description="ANK" evidence="1">
    <location>
        <begin position="103"/>
        <end position="138"/>
    </location>
</feature>
<dbReference type="Pfam" id="PF13637">
    <property type="entry name" value="Ank_4"/>
    <property type="match status" value="1"/>
</dbReference>
<dbReference type="InterPro" id="IPR002110">
    <property type="entry name" value="Ankyrin_rpt"/>
</dbReference>
<dbReference type="PANTHER" id="PTHR46224">
    <property type="entry name" value="ANKYRIN REPEAT FAMILY PROTEIN"/>
    <property type="match status" value="1"/>
</dbReference>
<organism evidence="2 3">
    <name type="scientific">Streptomyces halstedii</name>
    <dbReference type="NCBI Taxonomy" id="1944"/>
    <lineage>
        <taxon>Bacteria</taxon>
        <taxon>Bacillati</taxon>
        <taxon>Actinomycetota</taxon>
        <taxon>Actinomycetes</taxon>
        <taxon>Kitasatosporales</taxon>
        <taxon>Streptomycetaceae</taxon>
        <taxon>Streptomyces</taxon>
    </lineage>
</organism>
<dbReference type="SUPFAM" id="SSF48403">
    <property type="entry name" value="Ankyrin repeat"/>
    <property type="match status" value="1"/>
</dbReference>
<dbReference type="Gene3D" id="1.25.40.20">
    <property type="entry name" value="Ankyrin repeat-containing domain"/>
    <property type="match status" value="1"/>
</dbReference>
<dbReference type="PANTHER" id="PTHR46224:SF64">
    <property type="entry name" value="IQ MOTIF AND ANKYRIN REPEAT DOMAIN-CONTAINING PROTEIN 1"/>
    <property type="match status" value="1"/>
</dbReference>